<keyword evidence="2" id="KW-1185">Reference proteome</keyword>
<dbReference type="OrthoDB" id="9765386at2"/>
<dbReference type="Gene3D" id="3.30.1120.70">
    <property type="match status" value="1"/>
</dbReference>
<dbReference type="EMBL" id="CP009888">
    <property type="protein sequence ID" value="AIY65190.1"/>
    <property type="molecule type" value="Genomic_DNA"/>
</dbReference>
<gene>
    <name evidence="1" type="ORF">OM33_08480</name>
</gene>
<evidence type="ECO:0000313" key="2">
    <source>
        <dbReference type="Proteomes" id="UP000030341"/>
    </source>
</evidence>
<reference evidence="1 2" key="1">
    <citation type="submission" date="2014-11" db="EMBL/GenBank/DDBJ databases">
        <title>Complete Genome Sequence of Pseudoalteromonas sp. Strain OCN003 Isolated from Kaneohe Bay, Oahu, Hawaii.</title>
        <authorList>
            <person name="Beurmann S."/>
            <person name="Videau P."/>
            <person name="Ushijima B."/>
            <person name="Smith A.M."/>
            <person name="Aeby G.S."/>
            <person name="Callahan S.M."/>
            <person name="Belcaid M."/>
        </authorList>
    </citation>
    <scope>NUCLEOTIDE SEQUENCE [LARGE SCALE GENOMIC DNA]</scope>
    <source>
        <strain evidence="1 2">OCN003</strain>
    </source>
</reference>
<evidence type="ECO:0000313" key="1">
    <source>
        <dbReference type="EMBL" id="AIY65190.1"/>
    </source>
</evidence>
<dbReference type="eggNOG" id="COG4695">
    <property type="taxonomic scope" value="Bacteria"/>
</dbReference>
<dbReference type="RefSeq" id="WP_038640843.1">
    <property type="nucleotide sequence ID" value="NZ_CP009888.1"/>
</dbReference>
<dbReference type="Gene3D" id="1.20.1270.210">
    <property type="match status" value="1"/>
</dbReference>
<dbReference type="InterPro" id="IPR006427">
    <property type="entry name" value="Portal_HK97"/>
</dbReference>
<dbReference type="AlphaFoldDB" id="A0A0A7EEV2"/>
<name>A0A0A7EEV2_9GAMM</name>
<dbReference type="KEGG" id="pseo:OM33_08480"/>
<dbReference type="STRING" id="1348114.OM33_08480"/>
<sequence>MFFSNLWGSNSSGNLSVAPASSSTYAKSGVAVDAKSALALSGLRRAVTLLAESTAQLPCHVYKRDGDQREKALEHPLYDLLRNQPNQKDSAFEYFETGQGFLGLNGNHIALIERDRKQNIKELIPIHRSKVQILKGKDGLPYYFLPDENETLPMRMVHHVKAFSMDGFQGLSPLQTSADSIGLASAVEEHASKVFSNGTTLSGVIERPKDAGTIKTQDGVNKVVSSFTEKHSGLRNMFSVAMLQEGMTYKQMAMSNEQAQLIEARKMGVADISRLYGVPLSMLSESAGESYKSIEQQSLNFVIYGLMPWLKRWESAMRRDLLLPAERKDYFIEFNVASLVRGDLQGRYTAYATARQWGWLSVNDIRRLENLPPIQGGDKYLTPLNMVDSKNIDTHQQMNTATSDQIKEIRTILER</sequence>
<dbReference type="NCBIfam" id="TIGR01537">
    <property type="entry name" value="portal_HK97"/>
    <property type="match status" value="1"/>
</dbReference>
<accession>A0A0A7EEV2</accession>
<dbReference type="Pfam" id="PF04860">
    <property type="entry name" value="Phage_portal"/>
    <property type="match status" value="1"/>
</dbReference>
<protein>
    <submittedName>
        <fullName evidence="1">Portal protein</fullName>
    </submittedName>
</protein>
<proteinExistence type="predicted"/>
<dbReference type="Proteomes" id="UP000030341">
    <property type="component" value="Chromosome 1"/>
</dbReference>
<organism evidence="1 2">
    <name type="scientific">Pseudoalteromonas piratica</name>
    <dbReference type="NCBI Taxonomy" id="1348114"/>
    <lineage>
        <taxon>Bacteria</taxon>
        <taxon>Pseudomonadati</taxon>
        <taxon>Pseudomonadota</taxon>
        <taxon>Gammaproteobacteria</taxon>
        <taxon>Alteromonadales</taxon>
        <taxon>Pseudoalteromonadaceae</taxon>
        <taxon>Pseudoalteromonas</taxon>
    </lineage>
</organism>
<dbReference type="Gene3D" id="3.40.140.120">
    <property type="match status" value="1"/>
</dbReference>
<dbReference type="InterPro" id="IPR006944">
    <property type="entry name" value="Phage/GTA_portal"/>
</dbReference>
<dbReference type="HOGENOM" id="CLU_033789_0_1_6"/>